<dbReference type="EMBL" id="GFTR01000429">
    <property type="protein sequence ID" value="JAW15997.1"/>
    <property type="molecule type" value="Transcribed_RNA"/>
</dbReference>
<proteinExistence type="predicted"/>
<protein>
    <submittedName>
        <fullName evidence="1">Uncharacterized protein</fullName>
    </submittedName>
</protein>
<sequence>MKEISLREMIAILAIVLVIRSLAPVNLVLPVRYFQRLRLLKNQHQLLKDLLQKQLLLGEIWKLLVCQVGLIG</sequence>
<accession>A0A224XTX5</accession>
<reference evidence="1" key="1">
    <citation type="journal article" date="2018" name="PLoS Negl. Trop. Dis.">
        <title>An insight into the salivary gland and fat body transcriptome of Panstrongylus lignarius (Hemiptera: Heteroptera), the main vector of Chagas disease in Peru.</title>
        <authorList>
            <person name="Nevoa J.C."/>
            <person name="Mendes M.T."/>
            <person name="da Silva M.V."/>
            <person name="Soares S.C."/>
            <person name="Oliveira C.J.F."/>
            <person name="Ribeiro J.M.C."/>
        </authorList>
    </citation>
    <scope>NUCLEOTIDE SEQUENCE</scope>
</reference>
<dbReference type="AlphaFoldDB" id="A0A224XTX5"/>
<organism evidence="1">
    <name type="scientific">Panstrongylus lignarius</name>
    <dbReference type="NCBI Taxonomy" id="156445"/>
    <lineage>
        <taxon>Eukaryota</taxon>
        <taxon>Metazoa</taxon>
        <taxon>Ecdysozoa</taxon>
        <taxon>Arthropoda</taxon>
        <taxon>Hexapoda</taxon>
        <taxon>Insecta</taxon>
        <taxon>Pterygota</taxon>
        <taxon>Neoptera</taxon>
        <taxon>Paraneoptera</taxon>
        <taxon>Hemiptera</taxon>
        <taxon>Heteroptera</taxon>
        <taxon>Panheteroptera</taxon>
        <taxon>Cimicomorpha</taxon>
        <taxon>Reduviidae</taxon>
        <taxon>Triatominae</taxon>
        <taxon>Panstrongylus</taxon>
    </lineage>
</organism>
<evidence type="ECO:0000313" key="1">
    <source>
        <dbReference type="EMBL" id="JAW15997.1"/>
    </source>
</evidence>
<name>A0A224XTX5_9HEMI</name>